<dbReference type="GO" id="GO:0016020">
    <property type="term" value="C:membrane"/>
    <property type="evidence" value="ECO:0007669"/>
    <property type="project" value="UniProtKB-SubCell"/>
</dbReference>
<evidence type="ECO:0000256" key="7">
    <source>
        <dbReference type="SAM" id="MobiDB-lite"/>
    </source>
</evidence>
<reference evidence="9 10" key="1">
    <citation type="submission" date="2019-06" db="EMBL/GenBank/DDBJ databases">
        <title>A chromosomal-level reference genome of Carpinus fangiana (Coryloideae, Betulaceae).</title>
        <authorList>
            <person name="Yang X."/>
            <person name="Wang Z."/>
            <person name="Zhang L."/>
            <person name="Hao G."/>
            <person name="Liu J."/>
            <person name="Yang Y."/>
        </authorList>
    </citation>
    <scope>NUCLEOTIDE SEQUENCE [LARGE SCALE GENOMIC DNA]</scope>
    <source>
        <strain evidence="9">Cfa_2016G</strain>
        <tissue evidence="9">Leaf</tissue>
    </source>
</reference>
<evidence type="ECO:0000256" key="6">
    <source>
        <dbReference type="RuleBase" id="RU363077"/>
    </source>
</evidence>
<dbReference type="InterPro" id="IPR000620">
    <property type="entry name" value="EamA_dom"/>
</dbReference>
<feature type="transmembrane region" description="Helical" evidence="6">
    <location>
        <begin position="131"/>
        <end position="149"/>
    </location>
</feature>
<evidence type="ECO:0000256" key="2">
    <source>
        <dbReference type="ARBA" id="ARBA00007635"/>
    </source>
</evidence>
<dbReference type="Pfam" id="PF00892">
    <property type="entry name" value="EamA"/>
    <property type="match status" value="1"/>
</dbReference>
<keyword evidence="3 6" id="KW-0812">Transmembrane</keyword>
<feature type="transmembrane region" description="Helical" evidence="6">
    <location>
        <begin position="300"/>
        <end position="318"/>
    </location>
</feature>
<gene>
    <name evidence="9" type="ORF">FH972_009122</name>
</gene>
<keyword evidence="10" id="KW-1185">Reference proteome</keyword>
<accession>A0A5N6R2H7</accession>
<evidence type="ECO:0000313" key="9">
    <source>
        <dbReference type="EMBL" id="KAE8023430.1"/>
    </source>
</evidence>
<dbReference type="GO" id="GO:0022857">
    <property type="term" value="F:transmembrane transporter activity"/>
    <property type="evidence" value="ECO:0007669"/>
    <property type="project" value="InterPro"/>
</dbReference>
<dbReference type="AlphaFoldDB" id="A0A5N6R2H7"/>
<evidence type="ECO:0000256" key="4">
    <source>
        <dbReference type="ARBA" id="ARBA00022989"/>
    </source>
</evidence>
<feature type="transmembrane region" description="Helical" evidence="6">
    <location>
        <begin position="177"/>
        <end position="197"/>
    </location>
</feature>
<dbReference type="OrthoDB" id="1746609at2759"/>
<dbReference type="SUPFAM" id="SSF103481">
    <property type="entry name" value="Multidrug resistance efflux transporter EmrE"/>
    <property type="match status" value="1"/>
</dbReference>
<feature type="domain" description="EamA" evidence="8">
    <location>
        <begin position="179"/>
        <end position="318"/>
    </location>
</feature>
<proteinExistence type="inferred from homology"/>
<evidence type="ECO:0000256" key="1">
    <source>
        <dbReference type="ARBA" id="ARBA00004141"/>
    </source>
</evidence>
<dbReference type="PANTHER" id="PTHR31218">
    <property type="entry name" value="WAT1-RELATED PROTEIN"/>
    <property type="match status" value="1"/>
</dbReference>
<evidence type="ECO:0000256" key="5">
    <source>
        <dbReference type="ARBA" id="ARBA00023136"/>
    </source>
</evidence>
<dbReference type="Proteomes" id="UP000327013">
    <property type="component" value="Chromosome 3"/>
</dbReference>
<feature type="transmembrane region" description="Helical" evidence="6">
    <location>
        <begin position="35"/>
        <end position="57"/>
    </location>
</feature>
<comment type="similarity">
    <text evidence="2 6">Belongs to the drug/metabolite transporter (DMT) superfamily. Plant drug/metabolite exporter (P-DME) (TC 2.A.7.4) family.</text>
</comment>
<feature type="transmembrane region" description="Helical" evidence="6">
    <location>
        <begin position="249"/>
        <end position="267"/>
    </location>
</feature>
<comment type="subcellular location">
    <subcellularLocation>
        <location evidence="1 6">Membrane</location>
        <topology evidence="1 6">Multi-pass membrane protein</topology>
    </subcellularLocation>
</comment>
<feature type="transmembrane region" description="Helical" evidence="6">
    <location>
        <begin position="98"/>
        <end position="119"/>
    </location>
</feature>
<feature type="transmembrane region" description="Helical" evidence="6">
    <location>
        <begin position="64"/>
        <end position="86"/>
    </location>
</feature>
<organism evidence="9 10">
    <name type="scientific">Carpinus fangiana</name>
    <dbReference type="NCBI Taxonomy" id="176857"/>
    <lineage>
        <taxon>Eukaryota</taxon>
        <taxon>Viridiplantae</taxon>
        <taxon>Streptophyta</taxon>
        <taxon>Embryophyta</taxon>
        <taxon>Tracheophyta</taxon>
        <taxon>Spermatophyta</taxon>
        <taxon>Magnoliopsida</taxon>
        <taxon>eudicotyledons</taxon>
        <taxon>Gunneridae</taxon>
        <taxon>Pentapetalae</taxon>
        <taxon>rosids</taxon>
        <taxon>fabids</taxon>
        <taxon>Fagales</taxon>
        <taxon>Betulaceae</taxon>
        <taxon>Carpinus</taxon>
    </lineage>
</organism>
<protein>
    <recommendedName>
        <fullName evidence="6">WAT1-related protein</fullName>
    </recommendedName>
</protein>
<feature type="compositionally biased region" description="Polar residues" evidence="7">
    <location>
        <begin position="332"/>
        <end position="341"/>
    </location>
</feature>
<evidence type="ECO:0000256" key="3">
    <source>
        <dbReference type="ARBA" id="ARBA00022692"/>
    </source>
</evidence>
<feature type="transmembrane region" description="Helical" evidence="6">
    <location>
        <begin position="209"/>
        <end position="229"/>
    </location>
</feature>
<dbReference type="EMBL" id="CM017323">
    <property type="protein sequence ID" value="KAE8023430.1"/>
    <property type="molecule type" value="Genomic_DNA"/>
</dbReference>
<feature type="region of interest" description="Disordered" evidence="7">
    <location>
        <begin position="330"/>
        <end position="353"/>
    </location>
</feature>
<dbReference type="InterPro" id="IPR030184">
    <property type="entry name" value="WAT1-related"/>
</dbReference>
<evidence type="ECO:0000259" key="8">
    <source>
        <dbReference type="Pfam" id="PF00892"/>
    </source>
</evidence>
<dbReference type="InterPro" id="IPR037185">
    <property type="entry name" value="EmrE-like"/>
</dbReference>
<feature type="transmembrane region" description="Helical" evidence="6">
    <location>
        <begin position="274"/>
        <end position="294"/>
    </location>
</feature>
<keyword evidence="5 6" id="KW-0472">Membrane</keyword>
<sequence>MWGSGVTAAMVTMECLDVGLNTLSKAAMTRGMSDFVYVTYSSALATFLLLLYSFIVYRNKPRPALTCGMIGGLFVIALISCSVQMLKAFGIGYSSPTLASVMSDLLPAYTSILAIIFGFEKLDLRVQSSQVRCGGIIVSVTGAFIVTLYKGLPITLVSLPKKVIAADQLLSSMQSNWVLGAFLLACYGFFHAVTLLVQSRVIRDYSGEVITVALLRNIFVTILSASISLISEKDPNAWKLSLNMELMAIGYSALFANTIRLSVHLWAMRKKGPVFVAMFKPLGIVIAVIMGVTFLGDTLYLGSAIGAATIVVGFYAVVWGQAQEKKMVEGCPTSSHESSSPRVPLLHNKSTLV</sequence>
<name>A0A5N6R2H7_9ROSI</name>
<keyword evidence="4 6" id="KW-1133">Transmembrane helix</keyword>
<evidence type="ECO:0000313" key="10">
    <source>
        <dbReference type="Proteomes" id="UP000327013"/>
    </source>
</evidence>